<dbReference type="InterPro" id="IPR011642">
    <property type="entry name" value="Gate_dom"/>
</dbReference>
<gene>
    <name evidence="3" type="ORF">H9X81_01500</name>
</gene>
<evidence type="ECO:0000313" key="3">
    <source>
        <dbReference type="EMBL" id="MBM6922370.1"/>
    </source>
</evidence>
<dbReference type="EMBL" id="JACSNR010000001">
    <property type="protein sequence ID" value="MBM6922370.1"/>
    <property type="molecule type" value="Genomic_DNA"/>
</dbReference>
<keyword evidence="1" id="KW-0812">Transmembrane</keyword>
<evidence type="ECO:0000256" key="1">
    <source>
        <dbReference type="SAM" id="Phobius"/>
    </source>
</evidence>
<evidence type="ECO:0000313" key="4">
    <source>
        <dbReference type="Proteomes" id="UP000724149"/>
    </source>
</evidence>
<dbReference type="Pfam" id="PF07670">
    <property type="entry name" value="Gate"/>
    <property type="match status" value="1"/>
</dbReference>
<keyword evidence="1" id="KW-1133">Transmembrane helix</keyword>
<feature type="transmembrane region" description="Helical" evidence="1">
    <location>
        <begin position="20"/>
        <end position="37"/>
    </location>
</feature>
<sequence length="223" mass="23775">MAVETVQNEKEKIKVSPQGWLALVIMLCMFSGFFANMEGPLQFLRVLDLNTLIGSFGTIGDTGANFMGSGGAGARDGFMFALSLAPGCIFSMGLIEVFSKMGVMEAFQKVFTPILRPLLGLPGSCGLAFVNSLNGSDIAAVLTKELYDNGQITDDERTIFVSFMYPGSAPIGNMISTQAAVLPIAVMAMGPMILLVIFCKLVGANIVRLIVMRGKKKNAEVAK</sequence>
<protein>
    <recommendedName>
        <fullName evidence="2">Nucleoside transporter/FeoB GTPase Gate domain-containing protein</fullName>
    </recommendedName>
</protein>
<keyword evidence="4" id="KW-1185">Reference proteome</keyword>
<feature type="domain" description="Nucleoside transporter/FeoB GTPase Gate" evidence="2">
    <location>
        <begin position="82"/>
        <end position="175"/>
    </location>
</feature>
<accession>A0ABS2GLL0</accession>
<reference evidence="3 4" key="1">
    <citation type="journal article" date="2021" name="Sci. Rep.">
        <title>The distribution of antibiotic resistance genes in chicken gut microbiota commensals.</title>
        <authorList>
            <person name="Juricova H."/>
            <person name="Matiasovicova J."/>
            <person name="Kubasova T."/>
            <person name="Cejkova D."/>
            <person name="Rychlik I."/>
        </authorList>
    </citation>
    <scope>NUCLEOTIDE SEQUENCE [LARGE SCALE GENOMIC DNA]</scope>
    <source>
        <strain evidence="3 4">An564</strain>
    </source>
</reference>
<keyword evidence="1" id="KW-0472">Membrane</keyword>
<evidence type="ECO:0000259" key="2">
    <source>
        <dbReference type="Pfam" id="PF07670"/>
    </source>
</evidence>
<dbReference type="RefSeq" id="WP_191392421.1">
    <property type="nucleotide sequence ID" value="NZ_JACSNR010000001.1"/>
</dbReference>
<feature type="transmembrane region" description="Helical" evidence="1">
    <location>
        <begin position="77"/>
        <end position="98"/>
    </location>
</feature>
<comment type="caution">
    <text evidence="3">The sequence shown here is derived from an EMBL/GenBank/DDBJ whole genome shotgun (WGS) entry which is preliminary data.</text>
</comment>
<name>A0ABS2GLL0_9FIRM</name>
<feature type="transmembrane region" description="Helical" evidence="1">
    <location>
        <begin position="180"/>
        <end position="207"/>
    </location>
</feature>
<organism evidence="3 4">
    <name type="scientific">Hydrogenoanaerobacterium saccharovorans</name>
    <dbReference type="NCBI Taxonomy" id="474960"/>
    <lineage>
        <taxon>Bacteria</taxon>
        <taxon>Bacillati</taxon>
        <taxon>Bacillota</taxon>
        <taxon>Clostridia</taxon>
        <taxon>Eubacteriales</taxon>
        <taxon>Oscillospiraceae</taxon>
        <taxon>Hydrogenoanaerobacterium</taxon>
    </lineage>
</organism>
<dbReference type="Proteomes" id="UP000724149">
    <property type="component" value="Unassembled WGS sequence"/>
</dbReference>
<proteinExistence type="predicted"/>